<evidence type="ECO:0000313" key="6">
    <source>
        <dbReference type="EMBL" id="STV82860.1"/>
    </source>
</evidence>
<dbReference type="Proteomes" id="UP000254863">
    <property type="component" value="Unassembled WGS sequence"/>
</dbReference>
<dbReference type="PRINTS" id="PR00039">
    <property type="entry name" value="HTHLYSR"/>
</dbReference>
<dbReference type="InterPro" id="IPR036390">
    <property type="entry name" value="WH_DNA-bd_sf"/>
</dbReference>
<evidence type="ECO:0000256" key="3">
    <source>
        <dbReference type="ARBA" id="ARBA00023125"/>
    </source>
</evidence>
<evidence type="ECO:0000256" key="2">
    <source>
        <dbReference type="ARBA" id="ARBA00023015"/>
    </source>
</evidence>
<sequence>MKNELSGMKAFVTVAELGSFSKAAEQLSLSQPALTKKIKKIESHLNIALFERTTAKTCAYPGRKNTAPQGQSVDFQS</sequence>
<feature type="domain" description="HTH lysR-type" evidence="5">
    <location>
        <begin position="1"/>
        <end position="60"/>
    </location>
</feature>
<dbReference type="InterPro" id="IPR036388">
    <property type="entry name" value="WH-like_DNA-bd_sf"/>
</dbReference>
<dbReference type="GO" id="GO:0003700">
    <property type="term" value="F:DNA-binding transcription factor activity"/>
    <property type="evidence" value="ECO:0007669"/>
    <property type="project" value="InterPro"/>
</dbReference>
<dbReference type="Pfam" id="PF00126">
    <property type="entry name" value="HTH_1"/>
    <property type="match status" value="1"/>
</dbReference>
<dbReference type="AlphaFoldDB" id="A0A7H4N7Z1"/>
<comment type="caution">
    <text evidence="6">The sequence shown here is derived from an EMBL/GenBank/DDBJ whole genome shotgun (WGS) entry which is preliminary data.</text>
</comment>
<dbReference type="InterPro" id="IPR000847">
    <property type="entry name" value="LysR_HTH_N"/>
</dbReference>
<gene>
    <name evidence="6" type="primary">catM</name>
    <name evidence="6" type="ORF">NCTC11685_03190</name>
</gene>
<evidence type="ECO:0000259" key="5">
    <source>
        <dbReference type="PROSITE" id="PS50931"/>
    </source>
</evidence>
<evidence type="ECO:0000256" key="1">
    <source>
        <dbReference type="ARBA" id="ARBA00009437"/>
    </source>
</evidence>
<dbReference type="PANTHER" id="PTHR30126">
    <property type="entry name" value="HTH-TYPE TRANSCRIPTIONAL REGULATOR"/>
    <property type="match status" value="1"/>
</dbReference>
<proteinExistence type="inferred from homology"/>
<evidence type="ECO:0000256" key="4">
    <source>
        <dbReference type="ARBA" id="ARBA00023163"/>
    </source>
</evidence>
<protein>
    <submittedName>
        <fullName evidence="6">LysR family transcriptional regulator YbhD</fullName>
    </submittedName>
</protein>
<evidence type="ECO:0000313" key="7">
    <source>
        <dbReference type="Proteomes" id="UP000254863"/>
    </source>
</evidence>
<keyword evidence="3" id="KW-0238">DNA-binding</keyword>
<organism evidence="6 7">
    <name type="scientific">Klebsiella michiganensis</name>
    <dbReference type="NCBI Taxonomy" id="1134687"/>
    <lineage>
        <taxon>Bacteria</taxon>
        <taxon>Pseudomonadati</taxon>
        <taxon>Pseudomonadota</taxon>
        <taxon>Gammaproteobacteria</taxon>
        <taxon>Enterobacterales</taxon>
        <taxon>Enterobacteriaceae</taxon>
        <taxon>Klebsiella/Raoultella group</taxon>
        <taxon>Klebsiella</taxon>
    </lineage>
</organism>
<dbReference type="PROSITE" id="PS50931">
    <property type="entry name" value="HTH_LYSR"/>
    <property type="match status" value="1"/>
</dbReference>
<dbReference type="Gene3D" id="1.10.10.10">
    <property type="entry name" value="Winged helix-like DNA-binding domain superfamily/Winged helix DNA-binding domain"/>
    <property type="match status" value="1"/>
</dbReference>
<dbReference type="PANTHER" id="PTHR30126:SF40">
    <property type="entry name" value="HTH-TYPE TRANSCRIPTIONAL REGULATOR GLTR"/>
    <property type="match status" value="1"/>
</dbReference>
<keyword evidence="4" id="KW-0804">Transcription</keyword>
<comment type="similarity">
    <text evidence="1">Belongs to the LysR transcriptional regulatory family.</text>
</comment>
<reference evidence="6 7" key="1">
    <citation type="submission" date="2018-06" db="EMBL/GenBank/DDBJ databases">
        <authorList>
            <consortium name="Pathogen Informatics"/>
            <person name="Doyle S."/>
        </authorList>
    </citation>
    <scope>NUCLEOTIDE SEQUENCE [LARGE SCALE GENOMIC DNA]</scope>
    <source>
        <strain evidence="6 7">NCTC11685</strain>
    </source>
</reference>
<keyword evidence="2" id="KW-0805">Transcription regulation</keyword>
<dbReference type="GO" id="GO:0000976">
    <property type="term" value="F:transcription cis-regulatory region binding"/>
    <property type="evidence" value="ECO:0007669"/>
    <property type="project" value="TreeGrafter"/>
</dbReference>
<dbReference type="SUPFAM" id="SSF46785">
    <property type="entry name" value="Winged helix' DNA-binding domain"/>
    <property type="match status" value="1"/>
</dbReference>
<name>A0A7H4N7Z1_9ENTR</name>
<accession>A0A7H4N7Z1</accession>
<dbReference type="EMBL" id="UGMS01000001">
    <property type="protein sequence ID" value="STV82860.1"/>
    <property type="molecule type" value="Genomic_DNA"/>
</dbReference>